<dbReference type="InterPro" id="IPR043502">
    <property type="entry name" value="DNA/RNA_pol_sf"/>
</dbReference>
<dbReference type="AlphaFoldDB" id="A0A401H553"/>
<evidence type="ECO:0000313" key="2">
    <source>
        <dbReference type="EMBL" id="GBE89480.1"/>
    </source>
</evidence>
<evidence type="ECO:0000259" key="1">
    <source>
        <dbReference type="PROSITE" id="PS50878"/>
    </source>
</evidence>
<dbReference type="PANTHER" id="PTHR33064">
    <property type="entry name" value="POL PROTEIN"/>
    <property type="match status" value="1"/>
</dbReference>
<dbReference type="InterPro" id="IPR000477">
    <property type="entry name" value="RT_dom"/>
</dbReference>
<dbReference type="Pfam" id="PF00078">
    <property type="entry name" value="RVT_1"/>
    <property type="match status" value="1"/>
</dbReference>
<dbReference type="Gene3D" id="3.30.70.270">
    <property type="match status" value="2"/>
</dbReference>
<dbReference type="InterPro" id="IPR043128">
    <property type="entry name" value="Rev_trsase/Diguanyl_cyclase"/>
</dbReference>
<dbReference type="STRING" id="139825.A0A401H553"/>
<dbReference type="SUPFAM" id="SSF56672">
    <property type="entry name" value="DNA/RNA polymerases"/>
    <property type="match status" value="1"/>
</dbReference>
<dbReference type="PANTHER" id="PTHR33064:SF37">
    <property type="entry name" value="RIBONUCLEASE H"/>
    <property type="match status" value="1"/>
</dbReference>
<dbReference type="InterPro" id="IPR051320">
    <property type="entry name" value="Viral_Replic_Matur_Polypro"/>
</dbReference>
<name>A0A401H553_9APHY</name>
<dbReference type="GeneID" id="38786397"/>
<dbReference type="PROSITE" id="PS50878">
    <property type="entry name" value="RT_POL"/>
    <property type="match status" value="1"/>
</dbReference>
<dbReference type="Pfam" id="PF17919">
    <property type="entry name" value="RT_RNaseH_2"/>
    <property type="match status" value="1"/>
</dbReference>
<gene>
    <name evidence="2" type="ORF">SCP_1601420</name>
</gene>
<dbReference type="OrthoDB" id="2446696at2759"/>
<protein>
    <recommendedName>
        <fullName evidence="1">Reverse transcriptase domain-containing protein</fullName>
    </recommendedName>
</protein>
<dbReference type="CDD" id="cd01647">
    <property type="entry name" value="RT_LTR"/>
    <property type="match status" value="1"/>
</dbReference>
<dbReference type="RefSeq" id="XP_027620393.1">
    <property type="nucleotide sequence ID" value="XM_027764592.1"/>
</dbReference>
<dbReference type="InParanoid" id="A0A401H553"/>
<feature type="domain" description="Reverse transcriptase" evidence="1">
    <location>
        <begin position="1"/>
        <end position="116"/>
    </location>
</feature>
<organism evidence="2 3">
    <name type="scientific">Sparassis crispa</name>
    <dbReference type="NCBI Taxonomy" id="139825"/>
    <lineage>
        <taxon>Eukaryota</taxon>
        <taxon>Fungi</taxon>
        <taxon>Dikarya</taxon>
        <taxon>Basidiomycota</taxon>
        <taxon>Agaricomycotina</taxon>
        <taxon>Agaricomycetes</taxon>
        <taxon>Polyporales</taxon>
        <taxon>Sparassidaceae</taxon>
        <taxon>Sparassis</taxon>
    </lineage>
</organism>
<dbReference type="EMBL" id="BFAD01000016">
    <property type="protein sequence ID" value="GBE89480.1"/>
    <property type="molecule type" value="Genomic_DNA"/>
</dbReference>
<keyword evidence="3" id="KW-1185">Reference proteome</keyword>
<accession>A0A401H553</accession>
<dbReference type="FunFam" id="3.30.70.270:FF:000020">
    <property type="entry name" value="Transposon Tf2-6 polyprotein-like Protein"/>
    <property type="match status" value="1"/>
</dbReference>
<evidence type="ECO:0000313" key="3">
    <source>
        <dbReference type="Proteomes" id="UP000287166"/>
    </source>
</evidence>
<comment type="caution">
    <text evidence="2">The sequence shown here is derived from an EMBL/GenBank/DDBJ whole genome shotgun (WGS) entry which is preliminary data.</text>
</comment>
<reference evidence="2 3" key="1">
    <citation type="journal article" date="2018" name="Sci. Rep.">
        <title>Genome sequence of the cauliflower mushroom Sparassis crispa (Hanabiratake) and its association with beneficial usage.</title>
        <authorList>
            <person name="Kiyama R."/>
            <person name="Furutani Y."/>
            <person name="Kawaguchi K."/>
            <person name="Nakanishi T."/>
        </authorList>
    </citation>
    <scope>NUCLEOTIDE SEQUENCE [LARGE SCALE GENOMIC DNA]</scope>
</reference>
<dbReference type="InterPro" id="IPR041577">
    <property type="entry name" value="RT_RNaseH_2"/>
</dbReference>
<proteinExistence type="predicted"/>
<dbReference type="FunFam" id="3.30.70.270:FF:000003">
    <property type="entry name" value="Transposon Ty3-G Gag-Pol polyprotein"/>
    <property type="match status" value="1"/>
</dbReference>
<dbReference type="Proteomes" id="UP000287166">
    <property type="component" value="Unassembled WGS sequence"/>
</dbReference>
<sequence>MDLRSGYNNVRIKDGDQWKAAFKTNRGLYEPTVMFFGLCNSPATFQKMMNEIFKDLIDEGWMIIYMDDILIFSNNMEEHRQHTLRVLERLKQNDLFVKPEKCRFDSQEVEYLGMIICPDHIGMDPIKLKGIQDWSEPTMVKAVRAFIGFANFYRKFIDYYSEIVRPLTDLTMTTKKPIWEWTPNCQQAFNMLKAKFVSAPVLLMPDKTKPFIIESDASLVATGAVLRQTDVNGDLHPCGYLSKLFNPAKRNYEIYDRELLGIRSQKPDLLLDGPEAE</sequence>